<keyword evidence="3" id="KW-1185">Reference proteome</keyword>
<organism evidence="2 3">
    <name type="scientific">Zopfia rhizophila CBS 207.26</name>
    <dbReference type="NCBI Taxonomy" id="1314779"/>
    <lineage>
        <taxon>Eukaryota</taxon>
        <taxon>Fungi</taxon>
        <taxon>Dikarya</taxon>
        <taxon>Ascomycota</taxon>
        <taxon>Pezizomycotina</taxon>
        <taxon>Dothideomycetes</taxon>
        <taxon>Dothideomycetes incertae sedis</taxon>
        <taxon>Zopfiaceae</taxon>
        <taxon>Zopfia</taxon>
    </lineage>
</organism>
<feature type="domain" description="Heterokaryon incompatibility" evidence="1">
    <location>
        <begin position="9"/>
        <end position="93"/>
    </location>
</feature>
<reference evidence="2" key="1">
    <citation type="journal article" date="2020" name="Stud. Mycol.">
        <title>101 Dothideomycetes genomes: a test case for predicting lifestyles and emergence of pathogens.</title>
        <authorList>
            <person name="Haridas S."/>
            <person name="Albert R."/>
            <person name="Binder M."/>
            <person name="Bloem J."/>
            <person name="Labutti K."/>
            <person name="Salamov A."/>
            <person name="Andreopoulos B."/>
            <person name="Baker S."/>
            <person name="Barry K."/>
            <person name="Bills G."/>
            <person name="Bluhm B."/>
            <person name="Cannon C."/>
            <person name="Castanera R."/>
            <person name="Culley D."/>
            <person name="Daum C."/>
            <person name="Ezra D."/>
            <person name="Gonzalez J."/>
            <person name="Henrissat B."/>
            <person name="Kuo A."/>
            <person name="Liang C."/>
            <person name="Lipzen A."/>
            <person name="Lutzoni F."/>
            <person name="Magnuson J."/>
            <person name="Mondo S."/>
            <person name="Nolan M."/>
            <person name="Ohm R."/>
            <person name="Pangilinan J."/>
            <person name="Park H.-J."/>
            <person name="Ramirez L."/>
            <person name="Alfaro M."/>
            <person name="Sun H."/>
            <person name="Tritt A."/>
            <person name="Yoshinaga Y."/>
            <person name="Zwiers L.-H."/>
            <person name="Turgeon B."/>
            <person name="Goodwin S."/>
            <person name="Spatafora J."/>
            <person name="Crous P."/>
            <person name="Grigoriev I."/>
        </authorList>
    </citation>
    <scope>NUCLEOTIDE SEQUENCE</scope>
    <source>
        <strain evidence="2">CBS 207.26</strain>
    </source>
</reference>
<gene>
    <name evidence="2" type="ORF">K469DRAFT_555539</name>
</gene>
<feature type="non-terminal residue" evidence="2">
    <location>
        <position position="1"/>
    </location>
</feature>
<dbReference type="Pfam" id="PF06985">
    <property type="entry name" value="HET"/>
    <property type="match status" value="1"/>
</dbReference>
<dbReference type="EMBL" id="ML994616">
    <property type="protein sequence ID" value="KAF2191759.1"/>
    <property type="molecule type" value="Genomic_DNA"/>
</dbReference>
<evidence type="ECO:0000313" key="2">
    <source>
        <dbReference type="EMBL" id="KAF2191759.1"/>
    </source>
</evidence>
<dbReference type="AlphaFoldDB" id="A0A6A6EM00"/>
<dbReference type="PANTHER" id="PTHR10622:SF10">
    <property type="entry name" value="HET DOMAIN-CONTAINING PROTEIN"/>
    <property type="match status" value="1"/>
</dbReference>
<evidence type="ECO:0000313" key="3">
    <source>
        <dbReference type="Proteomes" id="UP000800200"/>
    </source>
</evidence>
<name>A0A6A6EM00_9PEZI</name>
<dbReference type="PANTHER" id="PTHR10622">
    <property type="entry name" value="HET DOMAIN-CONTAINING PROTEIN"/>
    <property type="match status" value="1"/>
</dbReference>
<dbReference type="InterPro" id="IPR010730">
    <property type="entry name" value="HET"/>
</dbReference>
<protein>
    <recommendedName>
        <fullName evidence="1">Heterokaryon incompatibility domain-containing protein</fullName>
    </recommendedName>
</protein>
<evidence type="ECO:0000259" key="1">
    <source>
        <dbReference type="Pfam" id="PF06985"/>
    </source>
</evidence>
<dbReference type="Proteomes" id="UP000800200">
    <property type="component" value="Unassembled WGS sequence"/>
</dbReference>
<proteinExistence type="predicted"/>
<dbReference type="OrthoDB" id="674604at2759"/>
<accession>A0A6A6EM00</accession>
<sequence length="118" mass="13681">LPPSSSMRYTWGADTEEVTFEGLTNGTGKDKPGYVKIRFCGEQARLDALQYFWIDTCYINKANEAEVSKAMNSMFLWYRNTARYYVYLSDVSSPPINTIDEYNPRVWESDFPKSKLFS</sequence>